<reference evidence="2" key="1">
    <citation type="journal article" date="2015" name="Nat. Genet.">
        <title>The genome and transcriptome of the zoonotic hookworm Ancylostoma ceylanicum identify infection-specific gene families.</title>
        <authorList>
            <person name="Schwarz E.M."/>
            <person name="Hu Y."/>
            <person name="Antoshechkin I."/>
            <person name="Miller M.M."/>
            <person name="Sternberg P.W."/>
            <person name="Aroian R.V."/>
        </authorList>
    </citation>
    <scope>NUCLEOTIDE SEQUENCE</scope>
    <source>
        <strain evidence="2">HY135</strain>
    </source>
</reference>
<sequence length="114" mass="12905">MKASQRGIKSLMKNARSSRGRKRVRLSCDCDATCPYSSSYRRTHASSINCPIRSRVIPGDVERESWFANLLPLVYAFINPSLEFGRGDLHLDAFAASSALLHFDFLCILTLHQW</sequence>
<proteinExistence type="predicted"/>
<accession>A0A016VHY5</accession>
<dbReference type="AlphaFoldDB" id="A0A016VHY5"/>
<evidence type="ECO:0000313" key="2">
    <source>
        <dbReference type="Proteomes" id="UP000024635"/>
    </source>
</evidence>
<keyword evidence="2" id="KW-1185">Reference proteome</keyword>
<dbReference type="Proteomes" id="UP000024635">
    <property type="component" value="Unassembled WGS sequence"/>
</dbReference>
<name>A0A016VHY5_9BILA</name>
<organism evidence="1 2">
    <name type="scientific">Ancylostoma ceylanicum</name>
    <dbReference type="NCBI Taxonomy" id="53326"/>
    <lineage>
        <taxon>Eukaryota</taxon>
        <taxon>Metazoa</taxon>
        <taxon>Ecdysozoa</taxon>
        <taxon>Nematoda</taxon>
        <taxon>Chromadorea</taxon>
        <taxon>Rhabditida</taxon>
        <taxon>Rhabditina</taxon>
        <taxon>Rhabditomorpha</taxon>
        <taxon>Strongyloidea</taxon>
        <taxon>Ancylostomatidae</taxon>
        <taxon>Ancylostomatinae</taxon>
        <taxon>Ancylostoma</taxon>
    </lineage>
</organism>
<protein>
    <submittedName>
        <fullName evidence="1">Uncharacterized protein</fullName>
    </submittedName>
</protein>
<dbReference type="EMBL" id="JARK01001345">
    <property type="protein sequence ID" value="EYC27229.1"/>
    <property type="molecule type" value="Genomic_DNA"/>
</dbReference>
<gene>
    <name evidence="1" type="primary">Acey_s0009.g590</name>
    <name evidence="1" type="ORF">Y032_0009g590</name>
</gene>
<comment type="caution">
    <text evidence="1">The sequence shown here is derived from an EMBL/GenBank/DDBJ whole genome shotgun (WGS) entry which is preliminary data.</text>
</comment>
<evidence type="ECO:0000313" key="1">
    <source>
        <dbReference type="EMBL" id="EYC27229.1"/>
    </source>
</evidence>